<dbReference type="SMART" id="SM00028">
    <property type="entry name" value="TPR"/>
    <property type="match status" value="1"/>
</dbReference>
<evidence type="ECO:0000256" key="3">
    <source>
        <dbReference type="ARBA" id="ARBA00022691"/>
    </source>
</evidence>
<dbReference type="FunCoup" id="A0A0U5JDG2">
    <property type="interactions" value="149"/>
</dbReference>
<dbReference type="PANTHER" id="PTHR24422:SF19">
    <property type="entry name" value="CHEMOTAXIS PROTEIN METHYLTRANSFERASE"/>
    <property type="match status" value="1"/>
</dbReference>
<dbReference type="PATRIC" id="fig|389348.3.peg.1725"/>
<dbReference type="Pfam" id="PF13181">
    <property type="entry name" value="TPR_8"/>
    <property type="match status" value="1"/>
</dbReference>
<organism evidence="6 7">
    <name type="scientific">Candidatus Protochlamydia naegleriophila</name>
    <dbReference type="NCBI Taxonomy" id="389348"/>
    <lineage>
        <taxon>Bacteria</taxon>
        <taxon>Pseudomonadati</taxon>
        <taxon>Chlamydiota</taxon>
        <taxon>Chlamydiia</taxon>
        <taxon>Parachlamydiales</taxon>
        <taxon>Parachlamydiaceae</taxon>
        <taxon>Candidatus Protochlamydia</taxon>
    </lineage>
</organism>
<feature type="domain" description="CheR-type methyltransferase" evidence="5">
    <location>
        <begin position="7"/>
        <end position="241"/>
    </location>
</feature>
<dbReference type="SUPFAM" id="SSF48452">
    <property type="entry name" value="TPR-like"/>
    <property type="match status" value="1"/>
</dbReference>
<keyword evidence="7" id="KW-1185">Reference proteome</keyword>
<dbReference type="InterPro" id="IPR011990">
    <property type="entry name" value="TPR-like_helical_dom_sf"/>
</dbReference>
<keyword evidence="2 6" id="KW-0808">Transferase</keyword>
<dbReference type="Pfam" id="PF01739">
    <property type="entry name" value="CheR"/>
    <property type="match status" value="1"/>
</dbReference>
<dbReference type="AlphaFoldDB" id="A0A0U5JDG2"/>
<dbReference type="SMART" id="SM00138">
    <property type="entry name" value="MeTrc"/>
    <property type="match status" value="1"/>
</dbReference>
<dbReference type="SUPFAM" id="SSF53335">
    <property type="entry name" value="S-adenosyl-L-methionine-dependent methyltransferases"/>
    <property type="match status" value="1"/>
</dbReference>
<dbReference type="GO" id="GO:0032259">
    <property type="term" value="P:methylation"/>
    <property type="evidence" value="ECO:0007669"/>
    <property type="project" value="UniProtKB-KW"/>
</dbReference>
<proteinExistence type="predicted"/>
<dbReference type="STRING" id="389348.PNK_1539"/>
<dbReference type="GO" id="GO:0008983">
    <property type="term" value="F:protein-glutamate O-methyltransferase activity"/>
    <property type="evidence" value="ECO:0007669"/>
    <property type="project" value="UniProtKB-EC"/>
</dbReference>
<dbReference type="KEGG" id="pnl:PNK_1539"/>
<dbReference type="Proteomes" id="UP000069902">
    <property type="component" value="Chromosome cPNK"/>
</dbReference>
<dbReference type="InParanoid" id="A0A0U5JDG2"/>
<dbReference type="PROSITE" id="PS50005">
    <property type="entry name" value="TPR"/>
    <property type="match status" value="1"/>
</dbReference>
<evidence type="ECO:0000313" key="6">
    <source>
        <dbReference type="EMBL" id="CUI17149.1"/>
    </source>
</evidence>
<gene>
    <name evidence="6" type="primary">wspC</name>
    <name evidence="6" type="ORF">PNK_1539</name>
</gene>
<evidence type="ECO:0000259" key="5">
    <source>
        <dbReference type="PROSITE" id="PS50123"/>
    </source>
</evidence>
<keyword evidence="3" id="KW-0949">S-adenosyl-L-methionine</keyword>
<name>A0A0U5JDG2_9BACT</name>
<keyword evidence="4" id="KW-0802">TPR repeat</keyword>
<evidence type="ECO:0000256" key="4">
    <source>
        <dbReference type="PROSITE-ProRule" id="PRU00339"/>
    </source>
</evidence>
<evidence type="ECO:0000313" key="7">
    <source>
        <dbReference type="Proteomes" id="UP000069902"/>
    </source>
</evidence>
<evidence type="ECO:0000256" key="1">
    <source>
        <dbReference type="ARBA" id="ARBA00022603"/>
    </source>
</evidence>
<reference evidence="7" key="1">
    <citation type="submission" date="2015-09" db="EMBL/GenBank/DDBJ databases">
        <authorList>
            <person name="Bertelli C."/>
        </authorList>
    </citation>
    <scope>NUCLEOTIDE SEQUENCE [LARGE SCALE GENOMIC DNA]</scope>
    <source>
        <strain evidence="7">KNic</strain>
    </source>
</reference>
<dbReference type="PRINTS" id="PR00996">
    <property type="entry name" value="CHERMTFRASE"/>
</dbReference>
<dbReference type="EMBL" id="LN879502">
    <property type="protein sequence ID" value="CUI17149.1"/>
    <property type="molecule type" value="Genomic_DNA"/>
</dbReference>
<protein>
    <submittedName>
        <fullName evidence="6">Methyltransferase, CheR-like</fullName>
        <ecNumber evidence="6">2.1.1.80</ecNumber>
    </submittedName>
</protein>
<dbReference type="Gene3D" id="1.25.40.10">
    <property type="entry name" value="Tetratricopeptide repeat domain"/>
    <property type="match status" value="1"/>
</dbReference>
<sequence length="417" mass="47654">MGNPNFFHCIIRYIENKMGLKPNRITDSVWEWVIKERMNLCNLGTHKEYYERLVSSSGECQELVELVVVPETWFFRDKGSLDFLVRAVRQNSHPLIKILSLPCSTGEEPYSIVMALFDDGVIPFRFVIDAADVSQKSLLTAQKGVYGKKSFRGRELGYRDFYFKKNGDGYAIDSIIKEQVHFYYHNVMDEKADSFGFGSYHFIFCRNLLIYLSEKGQARAFRLIRSLLAPDGILIVGPAETQLAQNGGFVPIHYPKAYAFAQETAVLAPSIEQFTSQLLLDQTFSEMDKLTNSKEDPFLPIQNLAQSLTASLTVPEKSTLLEKAKKLADSGDFDEAVTCCLNYIYKHGANETVYYLLGLIQHAMGDEAKAEEFFRKVVYLEPSHYEALIYLTLLSEKKGDFNQAELFRRRAQRAFKI</sequence>
<dbReference type="PROSITE" id="PS50123">
    <property type="entry name" value="CHER"/>
    <property type="match status" value="1"/>
</dbReference>
<dbReference type="InterPro" id="IPR050903">
    <property type="entry name" value="Bact_Chemotaxis_MeTrfase"/>
</dbReference>
<accession>A0A0U5JDG2</accession>
<dbReference type="InterPro" id="IPR029063">
    <property type="entry name" value="SAM-dependent_MTases_sf"/>
</dbReference>
<dbReference type="Gene3D" id="3.40.50.150">
    <property type="entry name" value="Vaccinia Virus protein VP39"/>
    <property type="match status" value="1"/>
</dbReference>
<dbReference type="EC" id="2.1.1.80" evidence="6"/>
<dbReference type="InterPro" id="IPR022642">
    <property type="entry name" value="CheR_C"/>
</dbReference>
<dbReference type="InterPro" id="IPR000780">
    <property type="entry name" value="CheR_MeTrfase"/>
</dbReference>
<dbReference type="PANTHER" id="PTHR24422">
    <property type="entry name" value="CHEMOTAXIS PROTEIN METHYLTRANSFERASE"/>
    <property type="match status" value="1"/>
</dbReference>
<evidence type="ECO:0000256" key="2">
    <source>
        <dbReference type="ARBA" id="ARBA00022679"/>
    </source>
</evidence>
<dbReference type="InterPro" id="IPR019734">
    <property type="entry name" value="TPR_rpt"/>
</dbReference>
<feature type="repeat" description="TPR" evidence="4">
    <location>
        <begin position="351"/>
        <end position="384"/>
    </location>
</feature>
<keyword evidence="1 6" id="KW-0489">Methyltransferase</keyword>